<protein>
    <recommendedName>
        <fullName evidence="4">Oxidation resistance protein 1</fullName>
    </recommendedName>
</protein>
<keyword evidence="8" id="KW-1185">Reference proteome</keyword>
<dbReference type="Pfam" id="PF07534">
    <property type="entry name" value="TLD"/>
    <property type="match status" value="2"/>
</dbReference>
<dbReference type="EMBL" id="JAAAIP010000636">
    <property type="protein sequence ID" value="KAG0314199.1"/>
    <property type="molecule type" value="Genomic_DNA"/>
</dbReference>
<evidence type="ECO:0000256" key="3">
    <source>
        <dbReference type="ARBA" id="ARBA00023128"/>
    </source>
</evidence>
<evidence type="ECO:0000313" key="8">
    <source>
        <dbReference type="Proteomes" id="UP000738325"/>
    </source>
</evidence>
<proteinExistence type="inferred from homology"/>
<dbReference type="PANTHER" id="PTHR23354">
    <property type="entry name" value="NUCLEOLAR PROTEIN 7/ESTROGEN RECEPTOR COACTIVATOR-RELATED"/>
    <property type="match status" value="1"/>
</dbReference>
<feature type="compositionally biased region" description="Polar residues" evidence="5">
    <location>
        <begin position="49"/>
        <end position="64"/>
    </location>
</feature>
<feature type="region of interest" description="Disordered" evidence="5">
    <location>
        <begin position="225"/>
        <end position="271"/>
    </location>
</feature>
<dbReference type="GO" id="GO:0005634">
    <property type="term" value="C:nucleus"/>
    <property type="evidence" value="ECO:0007669"/>
    <property type="project" value="TreeGrafter"/>
</dbReference>
<dbReference type="OrthoDB" id="26679at2759"/>
<dbReference type="SMART" id="SM00584">
    <property type="entry name" value="TLDc"/>
    <property type="match status" value="1"/>
</dbReference>
<name>A0A9P6RBA6_9FUNG</name>
<feature type="compositionally biased region" description="Polar residues" evidence="5">
    <location>
        <begin position="307"/>
        <end position="320"/>
    </location>
</feature>
<comment type="caution">
    <text evidence="7">The sequence shown here is derived from an EMBL/GenBank/DDBJ whole genome shotgun (WGS) entry which is preliminary data.</text>
</comment>
<feature type="region of interest" description="Disordered" evidence="5">
    <location>
        <begin position="23"/>
        <end position="65"/>
    </location>
</feature>
<dbReference type="GO" id="GO:0006979">
    <property type="term" value="P:response to oxidative stress"/>
    <property type="evidence" value="ECO:0007669"/>
    <property type="project" value="TreeGrafter"/>
</dbReference>
<comment type="similarity">
    <text evidence="2">Belongs to the OXR1 family.</text>
</comment>
<sequence>MIPRKAKQAVLSLVTTEQSKYGGTVRSTQSTLSAGDWGEPSLSVASAHGPQQPQIITPHSTDATQDPWMMVTGSGSSYLSNNPDSAGLSSGWPNNVAAPLATREQQLSKLPPLQLLDRYDDTDPVLDVDIAQQIRLELPRKLRNAAKWNLVYSSDQHGISMTTLFYRCRGKGPMVLAIKDVRGGVFGAYVSEALSPHLSYYGTGECFLWDATTLISSPQSAPSPLFVPSPLPSPSPLQLSSQTATPKVGRSPSPSPLTPSSPPSQGRDSSTDRRHDLYVAMNDSLTVSGRSPLSSPSLIPSRSGTSNPTSPSLQSAGLSSPVTGPTTGTTGGGTVGRRKKKPKVVQFWKWTGKNDYMVLSEPGFIGFGGGDGKFGLWIHSDLETGHSSRCATFDNEPLAAACHKPIHLHELNQKQQPTQMQTATSPGAPVILEAAPRSRSSSPKHDREEFYCQTIEIWALAL</sequence>
<feature type="region of interest" description="Disordered" evidence="5">
    <location>
        <begin position="285"/>
        <end position="341"/>
    </location>
</feature>
<organism evidence="7 8">
    <name type="scientific">Dissophora globulifera</name>
    <dbReference type="NCBI Taxonomy" id="979702"/>
    <lineage>
        <taxon>Eukaryota</taxon>
        <taxon>Fungi</taxon>
        <taxon>Fungi incertae sedis</taxon>
        <taxon>Mucoromycota</taxon>
        <taxon>Mortierellomycotina</taxon>
        <taxon>Mortierellomycetes</taxon>
        <taxon>Mortierellales</taxon>
        <taxon>Mortierellaceae</taxon>
        <taxon>Dissophora</taxon>
    </lineage>
</organism>
<dbReference type="PROSITE" id="PS51886">
    <property type="entry name" value="TLDC"/>
    <property type="match status" value="1"/>
</dbReference>
<dbReference type="Proteomes" id="UP000738325">
    <property type="component" value="Unassembled WGS sequence"/>
</dbReference>
<feature type="compositionally biased region" description="Polar residues" evidence="5">
    <location>
        <begin position="23"/>
        <end position="33"/>
    </location>
</feature>
<feature type="compositionally biased region" description="Pro residues" evidence="5">
    <location>
        <begin position="253"/>
        <end position="262"/>
    </location>
</feature>
<dbReference type="GO" id="GO:0005739">
    <property type="term" value="C:mitochondrion"/>
    <property type="evidence" value="ECO:0007669"/>
    <property type="project" value="UniProtKB-SubCell"/>
</dbReference>
<evidence type="ECO:0000256" key="1">
    <source>
        <dbReference type="ARBA" id="ARBA00004173"/>
    </source>
</evidence>
<feature type="compositionally biased region" description="Low complexity" evidence="5">
    <location>
        <begin position="288"/>
        <end position="306"/>
    </location>
</feature>
<reference evidence="7" key="1">
    <citation type="journal article" date="2020" name="Fungal Divers.">
        <title>Resolving the Mortierellaceae phylogeny through synthesis of multi-gene phylogenetics and phylogenomics.</title>
        <authorList>
            <person name="Vandepol N."/>
            <person name="Liber J."/>
            <person name="Desiro A."/>
            <person name="Na H."/>
            <person name="Kennedy M."/>
            <person name="Barry K."/>
            <person name="Grigoriev I.V."/>
            <person name="Miller A.N."/>
            <person name="O'Donnell K."/>
            <person name="Stajich J.E."/>
            <person name="Bonito G."/>
        </authorList>
    </citation>
    <scope>NUCLEOTIDE SEQUENCE</scope>
    <source>
        <strain evidence="7">REB-010B</strain>
    </source>
</reference>
<dbReference type="InterPro" id="IPR006571">
    <property type="entry name" value="TLDc_dom"/>
</dbReference>
<feature type="domain" description="TLDc" evidence="6">
    <location>
        <begin position="124"/>
        <end position="417"/>
    </location>
</feature>
<comment type="subcellular location">
    <subcellularLocation>
        <location evidence="1">Mitochondrion</location>
    </subcellularLocation>
</comment>
<evidence type="ECO:0000313" key="7">
    <source>
        <dbReference type="EMBL" id="KAG0314199.1"/>
    </source>
</evidence>
<keyword evidence="3" id="KW-0496">Mitochondrion</keyword>
<evidence type="ECO:0000256" key="5">
    <source>
        <dbReference type="SAM" id="MobiDB-lite"/>
    </source>
</evidence>
<evidence type="ECO:0000256" key="2">
    <source>
        <dbReference type="ARBA" id="ARBA00009540"/>
    </source>
</evidence>
<feature type="compositionally biased region" description="Pro residues" evidence="5">
    <location>
        <begin position="225"/>
        <end position="235"/>
    </location>
</feature>
<evidence type="ECO:0000259" key="6">
    <source>
        <dbReference type="PROSITE" id="PS51886"/>
    </source>
</evidence>
<dbReference type="PANTHER" id="PTHR23354:SF62">
    <property type="entry name" value="MUSTARD, ISOFORM V"/>
    <property type="match status" value="1"/>
</dbReference>
<accession>A0A9P6RBA6</accession>
<evidence type="ECO:0000256" key="4">
    <source>
        <dbReference type="ARBA" id="ARBA00040604"/>
    </source>
</evidence>
<gene>
    <name evidence="7" type="primary">OXR1</name>
    <name evidence="7" type="ORF">BGZ99_008296</name>
</gene>
<dbReference type="AlphaFoldDB" id="A0A9P6RBA6"/>